<keyword evidence="3" id="KW-1185">Reference proteome</keyword>
<dbReference type="EMBL" id="JARBJD010000266">
    <property type="protein sequence ID" value="KAK2945283.1"/>
    <property type="molecule type" value="Genomic_DNA"/>
</dbReference>
<organism evidence="2 3">
    <name type="scientific">Blattamonas nauphoetae</name>
    <dbReference type="NCBI Taxonomy" id="2049346"/>
    <lineage>
        <taxon>Eukaryota</taxon>
        <taxon>Metamonada</taxon>
        <taxon>Preaxostyla</taxon>
        <taxon>Oxymonadida</taxon>
        <taxon>Blattamonas</taxon>
    </lineage>
</organism>
<name>A0ABQ9X135_9EUKA</name>
<proteinExistence type="predicted"/>
<accession>A0ABQ9X135</accession>
<evidence type="ECO:0000313" key="2">
    <source>
        <dbReference type="EMBL" id="KAK2945283.1"/>
    </source>
</evidence>
<evidence type="ECO:0000313" key="3">
    <source>
        <dbReference type="Proteomes" id="UP001281761"/>
    </source>
</evidence>
<reference evidence="2 3" key="1">
    <citation type="journal article" date="2022" name="bioRxiv">
        <title>Genomics of Preaxostyla Flagellates Illuminates Evolutionary Transitions and the Path Towards Mitochondrial Loss.</title>
        <authorList>
            <person name="Novak L.V.F."/>
            <person name="Treitli S.C."/>
            <person name="Pyrih J."/>
            <person name="Halakuc P."/>
            <person name="Pipaliya S.V."/>
            <person name="Vacek V."/>
            <person name="Brzon O."/>
            <person name="Soukal P."/>
            <person name="Eme L."/>
            <person name="Dacks J.B."/>
            <person name="Karnkowska A."/>
            <person name="Elias M."/>
            <person name="Hampl V."/>
        </authorList>
    </citation>
    <scope>NUCLEOTIDE SEQUENCE [LARGE SCALE GENOMIC DNA]</scope>
    <source>
        <strain evidence="2">NAU3</strain>
        <tissue evidence="2">Gut</tissue>
    </source>
</reference>
<feature type="signal peptide" evidence="1">
    <location>
        <begin position="1"/>
        <end position="17"/>
    </location>
</feature>
<dbReference type="Proteomes" id="UP001281761">
    <property type="component" value="Unassembled WGS sequence"/>
</dbReference>
<comment type="caution">
    <text evidence="2">The sequence shown here is derived from an EMBL/GenBank/DDBJ whole genome shotgun (WGS) entry which is preliminary data.</text>
</comment>
<protein>
    <submittedName>
        <fullName evidence="2">Uncharacterized protein</fullName>
    </submittedName>
</protein>
<evidence type="ECO:0000256" key="1">
    <source>
        <dbReference type="SAM" id="SignalP"/>
    </source>
</evidence>
<gene>
    <name evidence="2" type="ORF">BLNAU_19784</name>
</gene>
<feature type="chain" id="PRO_5045868962" evidence="1">
    <location>
        <begin position="18"/>
        <end position="140"/>
    </location>
</feature>
<sequence length="140" mass="16213">MTMLPFSCFVSLGFVVADFEWFALVSIGKNMNIYMNNNDEHDQILKMTLHGKCIVASTLSVSILVNQIPLYIQIKIMRSLSFNLIKRFLLPMKLRQKIHEVGKYQLIEPPKIPVTMAELAIQSQLRKTSEYNSYTRESRI</sequence>
<keyword evidence="1" id="KW-0732">Signal</keyword>